<feature type="region of interest" description="Disordered" evidence="1">
    <location>
        <begin position="220"/>
        <end position="245"/>
    </location>
</feature>
<evidence type="ECO:0000313" key="2">
    <source>
        <dbReference type="EMBL" id="KAK0135815.1"/>
    </source>
</evidence>
<accession>A0AA47NSJ1</accession>
<dbReference type="Proteomes" id="UP001174136">
    <property type="component" value="Unassembled WGS sequence"/>
</dbReference>
<evidence type="ECO:0000256" key="1">
    <source>
        <dbReference type="SAM" id="MobiDB-lite"/>
    </source>
</evidence>
<evidence type="ECO:0000313" key="3">
    <source>
        <dbReference type="Proteomes" id="UP001174136"/>
    </source>
</evidence>
<gene>
    <name evidence="2" type="ORF">N1851_028312</name>
</gene>
<evidence type="ECO:0008006" key="4">
    <source>
        <dbReference type="Google" id="ProtNLM"/>
    </source>
</evidence>
<protein>
    <recommendedName>
        <fullName evidence="4">Reverse transcriptase</fullName>
    </recommendedName>
</protein>
<organism evidence="2 3">
    <name type="scientific">Merluccius polli</name>
    <name type="common">Benguela hake</name>
    <name type="synonym">Merluccius cadenati</name>
    <dbReference type="NCBI Taxonomy" id="89951"/>
    <lineage>
        <taxon>Eukaryota</taxon>
        <taxon>Metazoa</taxon>
        <taxon>Chordata</taxon>
        <taxon>Craniata</taxon>
        <taxon>Vertebrata</taxon>
        <taxon>Euteleostomi</taxon>
        <taxon>Actinopterygii</taxon>
        <taxon>Neopterygii</taxon>
        <taxon>Teleostei</taxon>
        <taxon>Neoteleostei</taxon>
        <taxon>Acanthomorphata</taxon>
        <taxon>Zeiogadaria</taxon>
        <taxon>Gadariae</taxon>
        <taxon>Gadiformes</taxon>
        <taxon>Gadoidei</taxon>
        <taxon>Merlucciidae</taxon>
        <taxon>Merluccius</taxon>
    </lineage>
</organism>
<reference evidence="2" key="1">
    <citation type="journal article" date="2023" name="Front. Mar. Sci.">
        <title>A new Merluccius polli reference genome to investigate the effects of global change in West African waters.</title>
        <authorList>
            <person name="Mateo J.L."/>
            <person name="Blanco-Fernandez C."/>
            <person name="Garcia-Vazquez E."/>
            <person name="Machado-Schiaffino G."/>
        </authorList>
    </citation>
    <scope>NUCLEOTIDE SEQUENCE</scope>
    <source>
        <strain evidence="2">C29</strain>
        <tissue evidence="2">Fin</tissue>
    </source>
</reference>
<name>A0AA47NSJ1_MERPO</name>
<sequence length="245" mass="27687">MDDLTVTTESVPGGRWIQTGLEKLMGWARMSFKPTKSRSLVLKKGRVTDKFCFSIAGTPIPTISEKRIKSLGKFFDSSLRDTASIKSTCDELEGWLKDVDKSGLPGIFKAWIYQHGILPRVLWPLLLYEFPITTITDQERRVSRYLRRWLELPRSLSDIALYGNTCKLTLPLKSIEEEFKVLQAREVLQLHESSDPKVSGAGVAVKTGRKWRAEAAVEQAESRLHHGGDSGQRKGWTGNHRTPSF</sequence>
<proteinExistence type="predicted"/>
<keyword evidence="3" id="KW-1185">Reference proteome</keyword>
<dbReference type="AlphaFoldDB" id="A0AA47NSJ1"/>
<comment type="caution">
    <text evidence="2">The sequence shown here is derived from an EMBL/GenBank/DDBJ whole genome shotgun (WGS) entry which is preliminary data.</text>
</comment>
<dbReference type="EMBL" id="JAOPHQ010005406">
    <property type="protein sequence ID" value="KAK0135815.1"/>
    <property type="molecule type" value="Genomic_DNA"/>
</dbReference>
<feature type="compositionally biased region" description="Basic and acidic residues" evidence="1">
    <location>
        <begin position="220"/>
        <end position="232"/>
    </location>
</feature>